<dbReference type="Proteomes" id="UP000186096">
    <property type="component" value="Unassembled WGS sequence"/>
</dbReference>
<dbReference type="GeneID" id="97493452"/>
<name>A0A1N7G0J6_9ACTN</name>
<reference evidence="2" key="1">
    <citation type="submission" date="2017-01" db="EMBL/GenBank/DDBJ databases">
        <authorList>
            <person name="Varghese N."/>
            <person name="Submissions S."/>
        </authorList>
    </citation>
    <scope>NUCLEOTIDE SEQUENCE [LARGE SCALE GENOMIC DNA]</scope>
    <source>
        <strain evidence="2">ATCC 12950</strain>
    </source>
</reference>
<proteinExistence type="predicted"/>
<dbReference type="RefSeq" id="WP_156080953.1">
    <property type="nucleotide sequence ID" value="NZ_CP192071.1"/>
</dbReference>
<dbReference type="EMBL" id="FTNI01000025">
    <property type="protein sequence ID" value="SIS06024.1"/>
    <property type="molecule type" value="Genomic_DNA"/>
</dbReference>
<protein>
    <submittedName>
        <fullName evidence="1">Uncharacterized protein</fullName>
    </submittedName>
</protein>
<sequence>MGVVTAVQAKKVIKWTLIVSAGFYLLTRPTDAAQTVHGAFNGIISAADSMAQFFATLT</sequence>
<gene>
    <name evidence="1" type="ORF">SAMN05421833_12545</name>
</gene>
<evidence type="ECO:0000313" key="1">
    <source>
        <dbReference type="EMBL" id="SIS06024.1"/>
    </source>
</evidence>
<accession>A0A1N7G0J6</accession>
<dbReference type="OrthoDB" id="3540425at2"/>
<dbReference type="STRING" id="58117.SAMN05421833_12545"/>
<keyword evidence="2" id="KW-1185">Reference proteome</keyword>
<dbReference type="AlphaFoldDB" id="A0A1N7G0J6"/>
<organism evidence="1 2">
    <name type="scientific">Microbispora rosea</name>
    <dbReference type="NCBI Taxonomy" id="58117"/>
    <lineage>
        <taxon>Bacteria</taxon>
        <taxon>Bacillati</taxon>
        <taxon>Actinomycetota</taxon>
        <taxon>Actinomycetes</taxon>
        <taxon>Streptosporangiales</taxon>
        <taxon>Streptosporangiaceae</taxon>
        <taxon>Microbispora</taxon>
    </lineage>
</organism>
<evidence type="ECO:0000313" key="2">
    <source>
        <dbReference type="Proteomes" id="UP000186096"/>
    </source>
</evidence>